<dbReference type="InterPro" id="IPR030846">
    <property type="entry name" value="DnaG_bac"/>
</dbReference>
<dbReference type="PANTHER" id="PTHR30313:SF2">
    <property type="entry name" value="DNA PRIMASE"/>
    <property type="match status" value="1"/>
</dbReference>
<keyword evidence="2 12" id="KW-0639">Primosome</keyword>
<dbReference type="Gene3D" id="3.40.1360.10">
    <property type="match status" value="1"/>
</dbReference>
<dbReference type="InterPro" id="IPR013264">
    <property type="entry name" value="DNAG_N"/>
</dbReference>
<evidence type="ECO:0000256" key="11">
    <source>
        <dbReference type="ARBA" id="ARBA00023163"/>
    </source>
</evidence>
<comment type="caution">
    <text evidence="16">The sequence shown here is derived from an EMBL/GenBank/DDBJ whole genome shotgun (WGS) entry which is preliminary data.</text>
</comment>
<keyword evidence="6 12" id="KW-0479">Metal-binding</keyword>
<evidence type="ECO:0000256" key="3">
    <source>
        <dbReference type="ARBA" id="ARBA00022679"/>
    </source>
</evidence>
<evidence type="ECO:0000256" key="14">
    <source>
        <dbReference type="PIRSR" id="PIRSR002811-1"/>
    </source>
</evidence>
<evidence type="ECO:0000256" key="4">
    <source>
        <dbReference type="ARBA" id="ARBA00022695"/>
    </source>
</evidence>
<comment type="similarity">
    <text evidence="12 13">Belongs to the DnaG primase family.</text>
</comment>
<evidence type="ECO:0000259" key="15">
    <source>
        <dbReference type="PROSITE" id="PS50880"/>
    </source>
</evidence>
<dbReference type="GO" id="GO:0000428">
    <property type="term" value="C:DNA-directed RNA polymerase complex"/>
    <property type="evidence" value="ECO:0007669"/>
    <property type="project" value="UniProtKB-KW"/>
</dbReference>
<accession>A0A7C5WZP9</accession>
<dbReference type="GO" id="GO:0006269">
    <property type="term" value="P:DNA replication, synthesis of primer"/>
    <property type="evidence" value="ECO:0007669"/>
    <property type="project" value="UniProtKB-UniRule"/>
</dbReference>
<dbReference type="Pfam" id="PF08275">
    <property type="entry name" value="DNAG_N"/>
    <property type="match status" value="1"/>
</dbReference>
<dbReference type="SMART" id="SM00400">
    <property type="entry name" value="ZnF_CHCC"/>
    <property type="match status" value="1"/>
</dbReference>
<keyword evidence="1 12" id="KW-0240">DNA-directed RNA polymerase</keyword>
<dbReference type="InterPro" id="IPR036977">
    <property type="entry name" value="DNA_primase_Znf_CHC2"/>
</dbReference>
<comment type="catalytic activity">
    <reaction evidence="12">
        <text>ssDNA + n NTP = ssDNA/pppN(pN)n-1 hybrid + (n-1) diphosphate.</text>
        <dbReference type="EC" id="2.7.7.101"/>
    </reaction>
</comment>
<dbReference type="HAMAP" id="MF_00974">
    <property type="entry name" value="DNA_primase_DnaG"/>
    <property type="match status" value="1"/>
</dbReference>
<feature type="zinc finger region" description="CHC2-type" evidence="12 14">
    <location>
        <begin position="33"/>
        <end position="57"/>
    </location>
</feature>
<dbReference type="SUPFAM" id="SSF57783">
    <property type="entry name" value="Zinc beta-ribbon"/>
    <property type="match status" value="1"/>
</dbReference>
<dbReference type="InterPro" id="IPR050219">
    <property type="entry name" value="DnaG_primase"/>
</dbReference>
<comment type="subunit">
    <text evidence="12">Monomer. Interacts with DnaB.</text>
</comment>
<dbReference type="GO" id="GO:0005737">
    <property type="term" value="C:cytoplasm"/>
    <property type="evidence" value="ECO:0007669"/>
    <property type="project" value="TreeGrafter"/>
</dbReference>
<dbReference type="InterPro" id="IPR034151">
    <property type="entry name" value="TOPRIM_DnaG_bac"/>
</dbReference>
<keyword evidence="5 12" id="KW-0235">DNA replication</keyword>
<dbReference type="EMBL" id="DSAC01000007">
    <property type="protein sequence ID" value="HHO73113.1"/>
    <property type="molecule type" value="Genomic_DNA"/>
</dbReference>
<name>A0A7C5WZP9_9AQUI</name>
<evidence type="ECO:0000256" key="5">
    <source>
        <dbReference type="ARBA" id="ARBA00022705"/>
    </source>
</evidence>
<evidence type="ECO:0000256" key="7">
    <source>
        <dbReference type="ARBA" id="ARBA00022771"/>
    </source>
</evidence>
<dbReference type="GO" id="GO:1990077">
    <property type="term" value="C:primosome complex"/>
    <property type="evidence" value="ECO:0007669"/>
    <property type="project" value="UniProtKB-KW"/>
</dbReference>
<keyword evidence="4 12" id="KW-0548">Nucleotidyltransferase</keyword>
<dbReference type="GO" id="GO:0003677">
    <property type="term" value="F:DNA binding"/>
    <property type="evidence" value="ECO:0007669"/>
    <property type="project" value="UniProtKB-KW"/>
</dbReference>
<comment type="cofactor">
    <cofactor evidence="12 13 14">
        <name>Zn(2+)</name>
        <dbReference type="ChEBI" id="CHEBI:29105"/>
    </cofactor>
    <text evidence="12 13 14">Binds 1 zinc ion per monomer.</text>
</comment>
<evidence type="ECO:0000313" key="16">
    <source>
        <dbReference type="EMBL" id="HHO73113.1"/>
    </source>
</evidence>
<dbReference type="InterPro" id="IPR037068">
    <property type="entry name" value="DNA_primase_core_N_sf"/>
</dbReference>
<feature type="domain" description="Toprim" evidence="15">
    <location>
        <begin position="240"/>
        <end position="321"/>
    </location>
</feature>
<evidence type="ECO:0000256" key="6">
    <source>
        <dbReference type="ARBA" id="ARBA00022723"/>
    </source>
</evidence>
<comment type="domain">
    <text evidence="12">Contains an N-terminal zinc-binding domain, a central core domain that contains the primase activity, and a C-terminal DnaB-binding domain.</text>
</comment>
<dbReference type="InterPro" id="IPR006171">
    <property type="entry name" value="TOPRIM_dom"/>
</dbReference>
<sequence>MDLREIVKKLDIVDVISSYIDLERSGSNYRARCPFHPDNNPSLYVSPSKGIWKCFGCGVGGDAVKFVALYENLTYTEALLELAKKYKIPVKLELKKKDENLLNALNLVAEYYHRKLREHPKVIDYLKERGISERTIKKFRLGYSPSSEELLDFLRENQLLSLYEKTGNLLKIDEKHYKDLFAGRLIIPIRDQKGNTVGFGGRTLTDAGPKYINSPETEFFKKREILFGFHEGLGYIKERRRVILVEGYFDVMSMHQEGFQEAVAVMGTSFGQEHAKLLSAYVQEVVLLFDGDQAGRRAVRQTAPYLLREGLKVKVLLLPEGEDPDTYVKKFASELRKSIESAEEIFDSLLKENSKQALEDYLYFCAFVKDKVRQMELLSALSKKTNLPMAVLKEKIGEHLSRQKKLESSKEGQKLSYHERVFLYGLYVGLGSDELLKKVNLSPYAMELAEAIIRGDYHLIPEEVKRQSFYDPQRAFEESLKKLTPDPSVEEDVSLEKIRSRKEPVRLRGIRNA</sequence>
<keyword evidence="11 12" id="KW-0804">Transcription</keyword>
<dbReference type="SMART" id="SM00493">
    <property type="entry name" value="TOPRIM"/>
    <property type="match status" value="1"/>
</dbReference>
<reference evidence="16" key="1">
    <citation type="journal article" date="2020" name="mSystems">
        <title>Genome- and Community-Level Interaction Insights into Carbon Utilization and Element Cycling Functions of Hydrothermarchaeota in Hydrothermal Sediment.</title>
        <authorList>
            <person name="Zhou Z."/>
            <person name="Liu Y."/>
            <person name="Xu W."/>
            <person name="Pan J."/>
            <person name="Luo Z.H."/>
            <person name="Li M."/>
        </authorList>
    </citation>
    <scope>NUCLEOTIDE SEQUENCE [LARGE SCALE GENOMIC DNA]</scope>
    <source>
        <strain evidence="16">SpSt-114</strain>
    </source>
</reference>
<dbReference type="InterPro" id="IPR002694">
    <property type="entry name" value="Znf_CHC2"/>
</dbReference>
<dbReference type="PANTHER" id="PTHR30313">
    <property type="entry name" value="DNA PRIMASE"/>
    <property type="match status" value="1"/>
</dbReference>
<dbReference type="PIRSF" id="PIRSF002811">
    <property type="entry name" value="DnaG"/>
    <property type="match status" value="1"/>
</dbReference>
<dbReference type="PROSITE" id="PS50880">
    <property type="entry name" value="TOPRIM"/>
    <property type="match status" value="1"/>
</dbReference>
<dbReference type="Pfam" id="PF13155">
    <property type="entry name" value="Toprim_2"/>
    <property type="match status" value="1"/>
</dbReference>
<evidence type="ECO:0000256" key="8">
    <source>
        <dbReference type="ARBA" id="ARBA00022833"/>
    </source>
</evidence>
<dbReference type="Gene3D" id="3.90.580.10">
    <property type="entry name" value="Zinc finger, CHC2-type domain"/>
    <property type="match status" value="1"/>
</dbReference>
<evidence type="ECO:0000256" key="1">
    <source>
        <dbReference type="ARBA" id="ARBA00022478"/>
    </source>
</evidence>
<dbReference type="InterPro" id="IPR006295">
    <property type="entry name" value="DNA_primase_DnaG"/>
</dbReference>
<keyword evidence="3 12" id="KW-0808">Transferase</keyword>
<dbReference type="NCBIfam" id="TIGR01391">
    <property type="entry name" value="dnaG"/>
    <property type="match status" value="1"/>
</dbReference>
<gene>
    <name evidence="12 16" type="primary">dnaG</name>
    <name evidence="16" type="ORF">ENN04_00520</name>
</gene>
<dbReference type="AlphaFoldDB" id="A0A7C5WZP9"/>
<dbReference type="FunFam" id="3.90.580.10:FF:000001">
    <property type="entry name" value="DNA primase"/>
    <property type="match status" value="1"/>
</dbReference>
<evidence type="ECO:0000256" key="12">
    <source>
        <dbReference type="HAMAP-Rule" id="MF_00974"/>
    </source>
</evidence>
<keyword evidence="10 12" id="KW-0238">DNA-binding</keyword>
<dbReference type="GO" id="GO:0008270">
    <property type="term" value="F:zinc ion binding"/>
    <property type="evidence" value="ECO:0007669"/>
    <property type="project" value="UniProtKB-UniRule"/>
</dbReference>
<comment type="function">
    <text evidence="12 13">RNA polymerase that catalyzes the synthesis of short RNA molecules used as primers for DNA polymerase during DNA replication.</text>
</comment>
<keyword evidence="9" id="KW-0460">Magnesium</keyword>
<organism evidence="16">
    <name type="scientific">Thermocrinis ruber</name>
    <dbReference type="NCBI Taxonomy" id="75906"/>
    <lineage>
        <taxon>Bacteria</taxon>
        <taxon>Pseudomonadati</taxon>
        <taxon>Aquificota</taxon>
        <taxon>Aquificia</taxon>
        <taxon>Aquificales</taxon>
        <taxon>Aquificaceae</taxon>
        <taxon>Thermocrinis</taxon>
    </lineage>
</organism>
<dbReference type="Gene3D" id="3.90.980.10">
    <property type="entry name" value="DNA primase, catalytic core, N-terminal domain"/>
    <property type="match status" value="1"/>
</dbReference>
<keyword evidence="8 12" id="KW-0862">Zinc</keyword>
<proteinExistence type="inferred from homology"/>
<dbReference type="SUPFAM" id="SSF56731">
    <property type="entry name" value="DNA primase core"/>
    <property type="match status" value="1"/>
</dbReference>
<protein>
    <recommendedName>
        <fullName evidence="12 13">DNA primase</fullName>
        <ecNumber evidence="12">2.7.7.101</ecNumber>
    </recommendedName>
</protein>
<evidence type="ECO:0000256" key="10">
    <source>
        <dbReference type="ARBA" id="ARBA00023125"/>
    </source>
</evidence>
<dbReference type="GO" id="GO:0003899">
    <property type="term" value="F:DNA-directed RNA polymerase activity"/>
    <property type="evidence" value="ECO:0007669"/>
    <property type="project" value="UniProtKB-UniRule"/>
</dbReference>
<evidence type="ECO:0000256" key="9">
    <source>
        <dbReference type="ARBA" id="ARBA00022842"/>
    </source>
</evidence>
<evidence type="ECO:0000256" key="13">
    <source>
        <dbReference type="PIRNR" id="PIRNR002811"/>
    </source>
</evidence>
<evidence type="ECO:0000256" key="2">
    <source>
        <dbReference type="ARBA" id="ARBA00022515"/>
    </source>
</evidence>
<dbReference type="CDD" id="cd03364">
    <property type="entry name" value="TOPRIM_DnaG_primases"/>
    <property type="match status" value="1"/>
</dbReference>
<dbReference type="Pfam" id="PF01807">
    <property type="entry name" value="Zn_ribbon_DnaG"/>
    <property type="match status" value="1"/>
</dbReference>
<keyword evidence="7 12" id="KW-0863">Zinc-finger</keyword>
<dbReference type="EC" id="2.7.7.101" evidence="12"/>